<evidence type="ECO:0000313" key="2">
    <source>
        <dbReference type="EMBL" id="KAF2534613.1"/>
    </source>
</evidence>
<dbReference type="Gene3D" id="3.40.50.300">
    <property type="entry name" value="P-loop containing nucleotide triphosphate hydrolases"/>
    <property type="match status" value="1"/>
</dbReference>
<organism evidence="2">
    <name type="scientific">Brassica cretica</name>
    <name type="common">Mustard</name>
    <dbReference type="NCBI Taxonomy" id="69181"/>
    <lineage>
        <taxon>Eukaryota</taxon>
        <taxon>Viridiplantae</taxon>
        <taxon>Streptophyta</taxon>
        <taxon>Embryophyta</taxon>
        <taxon>Tracheophyta</taxon>
        <taxon>Spermatophyta</taxon>
        <taxon>Magnoliopsida</taxon>
        <taxon>eudicotyledons</taxon>
        <taxon>Gunneridae</taxon>
        <taxon>Pentapetalae</taxon>
        <taxon>rosids</taxon>
        <taxon>malvids</taxon>
        <taxon>Brassicales</taxon>
        <taxon>Brassicaceae</taxon>
        <taxon>Brassiceae</taxon>
        <taxon>Brassica</taxon>
    </lineage>
</organism>
<feature type="compositionally biased region" description="Polar residues" evidence="1">
    <location>
        <begin position="456"/>
        <end position="465"/>
    </location>
</feature>
<dbReference type="EMBL" id="QGKY02002305">
    <property type="protein sequence ID" value="KAF2534613.1"/>
    <property type="molecule type" value="Genomic_DNA"/>
</dbReference>
<accession>A0A8S9FKZ3</accession>
<evidence type="ECO:0000256" key="1">
    <source>
        <dbReference type="SAM" id="MobiDB-lite"/>
    </source>
</evidence>
<protein>
    <submittedName>
        <fullName evidence="2">Uncharacterized protein</fullName>
    </submittedName>
</protein>
<proteinExistence type="predicted"/>
<dbReference type="AlphaFoldDB" id="A0A8S9FKZ3"/>
<reference evidence="2" key="1">
    <citation type="submission" date="2019-12" db="EMBL/GenBank/DDBJ databases">
        <title>Genome sequencing and annotation of Brassica cretica.</title>
        <authorList>
            <person name="Studholme D.J."/>
            <person name="Sarris P.F."/>
        </authorList>
    </citation>
    <scope>NUCLEOTIDE SEQUENCE</scope>
    <source>
        <strain evidence="2">PFS-102/07</strain>
        <tissue evidence="2">Leaf</tissue>
    </source>
</reference>
<comment type="caution">
    <text evidence="2">The sequence shown here is derived from an EMBL/GenBank/DDBJ whole genome shotgun (WGS) entry which is preliminary data.</text>
</comment>
<dbReference type="InterPro" id="IPR027417">
    <property type="entry name" value="P-loop_NTPase"/>
</dbReference>
<gene>
    <name evidence="2" type="ORF">F2Q70_00029681</name>
</gene>
<name>A0A8S9FKZ3_BRACR</name>
<sequence>MCTRLCEQARFKKCSTGGPSCQQPWFIQGTSAITGQGLYEGLEWLSKTIPNKTERSSSLGSFRSDSSERRLVRGLCSIIVLRPIELGVVVFLSTVRTWSGRRSRGLFNLQIHRLKSWDSISKRARDLNSGGQAIITHRRYAGLRRDQCHHGVMARLLRRRQNVEPTIYTNYLIVIGSSIWGRNNVGNDILRTQRYNQNDGRVFVQIWVQRALWADVALRVLPDPFKLNLSHSIDKAIRPSIDDKPPSSIDIHPKPSSTIANGADNLFMQQHTVPTHQQRVTKEFYDTSGGIDNRFQHKYRHPTRPSIDVDVLPSIDRRPEFGRRSFDLFGTRKFYLEEKDEKQMESASRDEQSYICPLENASSFTQTNLLPEIYTKDEINEMFYGVCGAQEKNEGDFQMKLDGIDYPLNDNISWLTTCMEEMRQYIAKIQHAADKHRPALIDRHYSTSIDNDPKNSHSMKSQPNFHTGPEIDQLVEEIYRTLETTEERLDRRCDDIYFPMDLTMSTLTSQIKAIQREIVEIHGYIARQPEATTSIDRCNNKSTDIHRQTSADDATNRGRLVPKVTSDMSDTHNHGEEISTDTYPSLMRH</sequence>
<feature type="region of interest" description="Disordered" evidence="1">
    <location>
        <begin position="565"/>
        <end position="589"/>
    </location>
</feature>
<feature type="region of interest" description="Disordered" evidence="1">
    <location>
        <begin position="447"/>
        <end position="467"/>
    </location>
</feature>